<gene>
    <name evidence="2" type="ORF">B9Z19DRAFT_127383</name>
</gene>
<evidence type="ECO:0000313" key="3">
    <source>
        <dbReference type="Proteomes" id="UP000244722"/>
    </source>
</evidence>
<keyword evidence="1" id="KW-1133">Transmembrane helix</keyword>
<comment type="caution">
    <text evidence="2">The sequence shown here is derived from an EMBL/GenBank/DDBJ whole genome shotgun (WGS) entry which is preliminary data.</text>
</comment>
<keyword evidence="3" id="KW-1185">Reference proteome</keyword>
<evidence type="ECO:0000313" key="2">
    <source>
        <dbReference type="EMBL" id="PUU77944.1"/>
    </source>
</evidence>
<dbReference type="Proteomes" id="UP000244722">
    <property type="component" value="Unassembled WGS sequence"/>
</dbReference>
<dbReference type="EMBL" id="NESQ01000135">
    <property type="protein sequence ID" value="PUU77944.1"/>
    <property type="molecule type" value="Genomic_DNA"/>
</dbReference>
<protein>
    <submittedName>
        <fullName evidence="2">Uncharacterized protein</fullName>
    </submittedName>
</protein>
<organism evidence="2 3">
    <name type="scientific">Tuber borchii</name>
    <name type="common">White truffle</name>
    <dbReference type="NCBI Taxonomy" id="42251"/>
    <lineage>
        <taxon>Eukaryota</taxon>
        <taxon>Fungi</taxon>
        <taxon>Dikarya</taxon>
        <taxon>Ascomycota</taxon>
        <taxon>Pezizomycotina</taxon>
        <taxon>Pezizomycetes</taxon>
        <taxon>Pezizales</taxon>
        <taxon>Tuberaceae</taxon>
        <taxon>Tuber</taxon>
    </lineage>
</organism>
<accession>A0A2T6ZR87</accession>
<keyword evidence="1" id="KW-0812">Transmembrane</keyword>
<proteinExistence type="predicted"/>
<sequence>MVLAYSMMLPFAFYFQILLAARVWYCTVQVLGCYSVGEKKKTGREGRGVVDDRDRICGAPEVLDHVSRVLCILVN</sequence>
<feature type="transmembrane region" description="Helical" evidence="1">
    <location>
        <begin position="12"/>
        <end position="37"/>
    </location>
</feature>
<dbReference type="AlphaFoldDB" id="A0A2T6ZR87"/>
<name>A0A2T6ZR87_TUBBO</name>
<reference evidence="2 3" key="1">
    <citation type="submission" date="2017-04" db="EMBL/GenBank/DDBJ databases">
        <title>Draft genome sequence of Tuber borchii Vittad., a whitish edible truffle.</title>
        <authorList>
            <consortium name="DOE Joint Genome Institute"/>
            <person name="Murat C."/>
            <person name="Kuo A."/>
            <person name="Barry K.W."/>
            <person name="Clum A."/>
            <person name="Dockter R.B."/>
            <person name="Fauchery L."/>
            <person name="Iotti M."/>
            <person name="Kohler A."/>
            <person name="Labutti K."/>
            <person name="Lindquist E.A."/>
            <person name="Lipzen A."/>
            <person name="Ohm R.A."/>
            <person name="Wang M."/>
            <person name="Grigoriev I.V."/>
            <person name="Zambonelli A."/>
            <person name="Martin F.M."/>
        </authorList>
    </citation>
    <scope>NUCLEOTIDE SEQUENCE [LARGE SCALE GENOMIC DNA]</scope>
    <source>
        <strain evidence="2 3">Tbo3840</strain>
    </source>
</reference>
<evidence type="ECO:0000256" key="1">
    <source>
        <dbReference type="SAM" id="Phobius"/>
    </source>
</evidence>
<keyword evidence="1" id="KW-0472">Membrane</keyword>